<proteinExistence type="predicted"/>
<accession>A0A6G1DIF3</accession>
<name>A0A6G1DIF3_9ORYZ</name>
<evidence type="ECO:0000313" key="2">
    <source>
        <dbReference type="Proteomes" id="UP000479710"/>
    </source>
</evidence>
<dbReference type="EMBL" id="SPHZ02000006">
    <property type="protein sequence ID" value="KAF0912247.1"/>
    <property type="molecule type" value="Genomic_DNA"/>
</dbReference>
<evidence type="ECO:0000313" key="1">
    <source>
        <dbReference type="EMBL" id="KAF0912247.1"/>
    </source>
</evidence>
<protein>
    <submittedName>
        <fullName evidence="1">Uncharacterized protein</fullName>
    </submittedName>
</protein>
<dbReference type="OrthoDB" id="851790at2759"/>
<dbReference type="AlphaFoldDB" id="A0A6G1DIF3"/>
<keyword evidence="2" id="KW-1185">Reference proteome</keyword>
<comment type="caution">
    <text evidence="1">The sequence shown here is derived from an EMBL/GenBank/DDBJ whole genome shotgun (WGS) entry which is preliminary data.</text>
</comment>
<organism evidence="1 2">
    <name type="scientific">Oryza meyeriana var. granulata</name>
    <dbReference type="NCBI Taxonomy" id="110450"/>
    <lineage>
        <taxon>Eukaryota</taxon>
        <taxon>Viridiplantae</taxon>
        <taxon>Streptophyta</taxon>
        <taxon>Embryophyta</taxon>
        <taxon>Tracheophyta</taxon>
        <taxon>Spermatophyta</taxon>
        <taxon>Magnoliopsida</taxon>
        <taxon>Liliopsida</taxon>
        <taxon>Poales</taxon>
        <taxon>Poaceae</taxon>
        <taxon>BOP clade</taxon>
        <taxon>Oryzoideae</taxon>
        <taxon>Oryzeae</taxon>
        <taxon>Oryzinae</taxon>
        <taxon>Oryza</taxon>
        <taxon>Oryza meyeriana</taxon>
    </lineage>
</organism>
<gene>
    <name evidence="1" type="ORF">E2562_013199</name>
</gene>
<dbReference type="Proteomes" id="UP000479710">
    <property type="component" value="Unassembled WGS sequence"/>
</dbReference>
<reference evidence="1 2" key="1">
    <citation type="submission" date="2019-11" db="EMBL/GenBank/DDBJ databases">
        <title>Whole genome sequence of Oryza granulata.</title>
        <authorList>
            <person name="Li W."/>
        </authorList>
    </citation>
    <scope>NUCLEOTIDE SEQUENCE [LARGE SCALE GENOMIC DNA]</scope>
    <source>
        <strain evidence="2">cv. Menghai</strain>
        <tissue evidence="1">Leaf</tissue>
    </source>
</reference>
<sequence length="193" mass="20985">MTHSKRGKKRGEIGSTFTAREGDLKMGSRVSAGGVSIRGGYCNRPRLLGPPVNGLRQRLVVGGKVLVADLSLPPRLDPKAEVLLVGSLNVRIVYLDIMKPFAESTLLGLNCGTKLKYEETVANIWPKFGTNRKGLIKHASGKKLQEVLEEAIVHPLHIEGELYIGIPPGLHKREALGGTQWTGAELLPINRVL</sequence>